<evidence type="ECO:0000313" key="2">
    <source>
        <dbReference type="EMBL" id="KAJ8313456.1"/>
    </source>
</evidence>
<feature type="compositionally biased region" description="Basic and acidic residues" evidence="1">
    <location>
        <begin position="110"/>
        <end position="133"/>
    </location>
</feature>
<reference evidence="2 3" key="1">
    <citation type="submission" date="2022-12" db="EMBL/GenBank/DDBJ databases">
        <title>Chromosome-level genome of Tegillarca granosa.</title>
        <authorList>
            <person name="Kim J."/>
        </authorList>
    </citation>
    <scope>NUCLEOTIDE SEQUENCE [LARGE SCALE GENOMIC DNA]</scope>
    <source>
        <strain evidence="2">Teg-2019</strain>
        <tissue evidence="2">Adductor muscle</tissue>
    </source>
</reference>
<gene>
    <name evidence="2" type="ORF">KUTeg_008990</name>
</gene>
<sequence length="387" mass="44307">MKFSDKQREMNASTSSKIEAVSSSNYVFKRKGNEEQYKHSVKVLDKLQEATSNLSTDSEEAKYLAISKISDGMDLICYTKKLIKFADSSKHGWKLIQNYESNELADDSNDEKKAENKCEKQAKDERQGRDRLSRRFTPYQWNKNSNRPVNAGVTTQTNSTKERTDKISIYDFDLSIVGSGEHIVSDDVKKVSAKNNLISPVRRPKKGIDMAIEFHFLTFLLKKENCDWKPKQYTTWLGCDWNFLEATVSITEDRIQRLLDNLNIVISQVSSGSLLLKARTLASISGQIISMKSGIGNIVRFITRYLFYCLQTRASWNSPVLADYRVLEELTFWKEHLRIKNNLPYVVIAVYITSNLLFGGSPDPRTLDQFLPALDIGFQICPKRGYI</sequence>
<evidence type="ECO:0000313" key="3">
    <source>
        <dbReference type="Proteomes" id="UP001217089"/>
    </source>
</evidence>
<dbReference type="EMBL" id="JARBDR010000352">
    <property type="protein sequence ID" value="KAJ8313456.1"/>
    <property type="molecule type" value="Genomic_DNA"/>
</dbReference>
<keyword evidence="3" id="KW-1185">Reference proteome</keyword>
<dbReference type="PANTHER" id="PTHR33050:SF7">
    <property type="entry name" value="RIBONUCLEASE H"/>
    <property type="match status" value="1"/>
</dbReference>
<evidence type="ECO:0000256" key="1">
    <source>
        <dbReference type="SAM" id="MobiDB-lite"/>
    </source>
</evidence>
<dbReference type="PANTHER" id="PTHR33050">
    <property type="entry name" value="REVERSE TRANSCRIPTASE DOMAIN-CONTAINING PROTEIN"/>
    <property type="match status" value="1"/>
</dbReference>
<feature type="region of interest" description="Disordered" evidence="1">
    <location>
        <begin position="104"/>
        <end position="140"/>
    </location>
</feature>
<dbReference type="Proteomes" id="UP001217089">
    <property type="component" value="Unassembled WGS sequence"/>
</dbReference>
<dbReference type="InterPro" id="IPR052055">
    <property type="entry name" value="Hepadnavirus_pol/RT"/>
</dbReference>
<organism evidence="2 3">
    <name type="scientific">Tegillarca granosa</name>
    <name type="common">Malaysian cockle</name>
    <name type="synonym">Anadara granosa</name>
    <dbReference type="NCBI Taxonomy" id="220873"/>
    <lineage>
        <taxon>Eukaryota</taxon>
        <taxon>Metazoa</taxon>
        <taxon>Spiralia</taxon>
        <taxon>Lophotrochozoa</taxon>
        <taxon>Mollusca</taxon>
        <taxon>Bivalvia</taxon>
        <taxon>Autobranchia</taxon>
        <taxon>Pteriomorphia</taxon>
        <taxon>Arcoida</taxon>
        <taxon>Arcoidea</taxon>
        <taxon>Arcidae</taxon>
        <taxon>Tegillarca</taxon>
    </lineage>
</organism>
<proteinExistence type="predicted"/>
<protein>
    <submittedName>
        <fullName evidence="2">Uncharacterized protein</fullName>
    </submittedName>
</protein>
<comment type="caution">
    <text evidence="2">The sequence shown here is derived from an EMBL/GenBank/DDBJ whole genome shotgun (WGS) entry which is preliminary data.</text>
</comment>
<name>A0ABQ9FA23_TEGGR</name>
<accession>A0ABQ9FA23</accession>